<feature type="transmembrane region" description="Helical" evidence="1">
    <location>
        <begin position="315"/>
        <end position="337"/>
    </location>
</feature>
<dbReference type="Gene3D" id="4.10.60.10">
    <property type="entry name" value="Zinc finger, CCHC-type"/>
    <property type="match status" value="1"/>
</dbReference>
<keyword evidence="4" id="KW-1185">Reference proteome</keyword>
<dbReference type="Proteomes" id="UP000230750">
    <property type="component" value="Unassembled WGS sequence"/>
</dbReference>
<protein>
    <recommendedName>
        <fullName evidence="2">CCHC-type domain-containing protein</fullName>
    </recommendedName>
</protein>
<gene>
    <name evidence="3" type="ORF">BSL78_17550</name>
</gene>
<dbReference type="InterPro" id="IPR036875">
    <property type="entry name" value="Znf_CCHC_sf"/>
</dbReference>
<feature type="domain" description="CCHC-type" evidence="2">
    <location>
        <begin position="241"/>
        <end position="257"/>
    </location>
</feature>
<evidence type="ECO:0000313" key="3">
    <source>
        <dbReference type="EMBL" id="PIK45583.1"/>
    </source>
</evidence>
<keyword evidence="1" id="KW-0812">Transmembrane</keyword>
<dbReference type="GO" id="GO:0008270">
    <property type="term" value="F:zinc ion binding"/>
    <property type="evidence" value="ECO:0007669"/>
    <property type="project" value="InterPro"/>
</dbReference>
<dbReference type="SUPFAM" id="SSF57756">
    <property type="entry name" value="Retrovirus zinc finger-like domains"/>
    <property type="match status" value="1"/>
</dbReference>
<dbReference type="AlphaFoldDB" id="A0A2G8KC74"/>
<evidence type="ECO:0000313" key="4">
    <source>
        <dbReference type="Proteomes" id="UP000230750"/>
    </source>
</evidence>
<evidence type="ECO:0000259" key="2">
    <source>
        <dbReference type="SMART" id="SM00343"/>
    </source>
</evidence>
<accession>A0A2G8KC74</accession>
<comment type="caution">
    <text evidence="3">The sequence shown here is derived from an EMBL/GenBank/DDBJ whole genome shotgun (WGS) entry which is preliminary data.</text>
</comment>
<keyword evidence="1" id="KW-0472">Membrane</keyword>
<evidence type="ECO:0000256" key="1">
    <source>
        <dbReference type="SAM" id="Phobius"/>
    </source>
</evidence>
<dbReference type="EMBL" id="MRZV01000703">
    <property type="protein sequence ID" value="PIK45583.1"/>
    <property type="molecule type" value="Genomic_DNA"/>
</dbReference>
<organism evidence="3 4">
    <name type="scientific">Stichopus japonicus</name>
    <name type="common">Sea cucumber</name>
    <dbReference type="NCBI Taxonomy" id="307972"/>
    <lineage>
        <taxon>Eukaryota</taxon>
        <taxon>Metazoa</taxon>
        <taxon>Echinodermata</taxon>
        <taxon>Eleutherozoa</taxon>
        <taxon>Echinozoa</taxon>
        <taxon>Holothuroidea</taxon>
        <taxon>Aspidochirotacea</taxon>
        <taxon>Aspidochirotida</taxon>
        <taxon>Stichopodidae</taxon>
        <taxon>Apostichopus</taxon>
    </lineage>
</organism>
<keyword evidence="1" id="KW-1133">Transmembrane helix</keyword>
<reference evidence="3 4" key="1">
    <citation type="journal article" date="2017" name="PLoS Biol.">
        <title>The sea cucumber genome provides insights into morphological evolution and visceral regeneration.</title>
        <authorList>
            <person name="Zhang X."/>
            <person name="Sun L."/>
            <person name="Yuan J."/>
            <person name="Sun Y."/>
            <person name="Gao Y."/>
            <person name="Zhang L."/>
            <person name="Li S."/>
            <person name="Dai H."/>
            <person name="Hamel J.F."/>
            <person name="Liu C."/>
            <person name="Yu Y."/>
            <person name="Liu S."/>
            <person name="Lin W."/>
            <person name="Guo K."/>
            <person name="Jin S."/>
            <person name="Xu P."/>
            <person name="Storey K.B."/>
            <person name="Huan P."/>
            <person name="Zhang T."/>
            <person name="Zhou Y."/>
            <person name="Zhang J."/>
            <person name="Lin C."/>
            <person name="Li X."/>
            <person name="Xing L."/>
            <person name="Huo D."/>
            <person name="Sun M."/>
            <person name="Wang L."/>
            <person name="Mercier A."/>
            <person name="Li F."/>
            <person name="Yang H."/>
            <person name="Xiang J."/>
        </authorList>
    </citation>
    <scope>NUCLEOTIDE SEQUENCE [LARGE SCALE GENOMIC DNA]</scope>
    <source>
        <strain evidence="3">Shaxun</strain>
        <tissue evidence="3">Muscle</tissue>
    </source>
</reference>
<feature type="domain" description="CCHC-type" evidence="2">
    <location>
        <begin position="219"/>
        <end position="237"/>
    </location>
</feature>
<dbReference type="GO" id="GO:0003676">
    <property type="term" value="F:nucleic acid binding"/>
    <property type="evidence" value="ECO:0007669"/>
    <property type="project" value="InterPro"/>
</dbReference>
<sequence>MAQILQPPAFLPVPGSPAISWRQWELTFENFLLAMGGESFSAGRKTALLLHCLGVEGQRVYNSLPKPALPPGTSKFDHTLSILEKHFEPTVNVVAERYRFRQRGQHHGESIDNYVAILRQLSTNCNFADMNDEMIRDQIVEKTNLPRVRERLLMEKELTLVKAVNITRQIEDAIREAKIIGENESGFNAQDRQVNQMRSALTPFSRKPNTHGSRPPTRLCYRCGSREHLANDKSCKAKDKKCRKCSRIGHFSNVCRSTGEQVRIHQVTTPRDSNACNTTEAAGNGDLNVLMTNPTGVKVKPITCTVKVNDVPLNLIVDTGSVVLLFLVILSVNFSCWKHLRRFRRM</sequence>
<dbReference type="InterPro" id="IPR001878">
    <property type="entry name" value="Znf_CCHC"/>
</dbReference>
<proteinExistence type="predicted"/>
<dbReference type="PANTHER" id="PTHR33198">
    <property type="entry name" value="ANK_REP_REGION DOMAIN-CONTAINING PROTEIN-RELATED"/>
    <property type="match status" value="1"/>
</dbReference>
<dbReference type="SMART" id="SM00343">
    <property type="entry name" value="ZnF_C2HC"/>
    <property type="match status" value="2"/>
</dbReference>
<dbReference type="PANTHER" id="PTHR33198:SF20">
    <property type="entry name" value="RETROTRANSPOSON GAG DOMAIN-CONTAINING PROTEIN"/>
    <property type="match status" value="1"/>
</dbReference>
<dbReference type="OrthoDB" id="10066365at2759"/>
<name>A0A2G8KC74_STIJA</name>